<accession>A0ABW7Q9E1</accession>
<dbReference type="Gene3D" id="3.40.630.30">
    <property type="match status" value="1"/>
</dbReference>
<dbReference type="GO" id="GO:0016746">
    <property type="term" value="F:acyltransferase activity"/>
    <property type="evidence" value="ECO:0007669"/>
    <property type="project" value="UniProtKB-KW"/>
</dbReference>
<evidence type="ECO:0000259" key="3">
    <source>
        <dbReference type="PROSITE" id="PS51186"/>
    </source>
</evidence>
<reference evidence="4 5" key="1">
    <citation type="submission" date="2024-09" db="EMBL/GenBank/DDBJ databases">
        <authorList>
            <person name="Pan X."/>
        </authorList>
    </citation>
    <scope>NUCLEOTIDE SEQUENCE [LARGE SCALE GENOMIC DNA]</scope>
    <source>
        <strain evidence="4 5">B2969</strain>
    </source>
</reference>
<keyword evidence="1 4" id="KW-0808">Transferase</keyword>
<keyword evidence="2 4" id="KW-0012">Acyltransferase</keyword>
<evidence type="ECO:0000256" key="1">
    <source>
        <dbReference type="ARBA" id="ARBA00022679"/>
    </source>
</evidence>
<dbReference type="Pfam" id="PF00583">
    <property type="entry name" value="Acetyltransf_1"/>
    <property type="match status" value="1"/>
</dbReference>
<dbReference type="InterPro" id="IPR050832">
    <property type="entry name" value="Bact_Acetyltransf"/>
</dbReference>
<name>A0ABW7Q9E1_9MICO</name>
<organism evidence="4 5">
    <name type="scientific">Microbacterium alkaliflavum</name>
    <dbReference type="NCBI Taxonomy" id="3248839"/>
    <lineage>
        <taxon>Bacteria</taxon>
        <taxon>Bacillati</taxon>
        <taxon>Actinomycetota</taxon>
        <taxon>Actinomycetes</taxon>
        <taxon>Micrococcales</taxon>
        <taxon>Microbacteriaceae</taxon>
        <taxon>Microbacterium</taxon>
    </lineage>
</organism>
<dbReference type="PROSITE" id="PS51186">
    <property type="entry name" value="GNAT"/>
    <property type="match status" value="1"/>
</dbReference>
<feature type="domain" description="N-acetyltransferase" evidence="3">
    <location>
        <begin position="26"/>
        <end position="177"/>
    </location>
</feature>
<dbReference type="RefSeq" id="WP_397556937.1">
    <property type="nucleotide sequence ID" value="NZ_JBIQWL010000004.1"/>
</dbReference>
<proteinExistence type="predicted"/>
<evidence type="ECO:0000313" key="4">
    <source>
        <dbReference type="EMBL" id="MFH8251496.1"/>
    </source>
</evidence>
<gene>
    <name evidence="4" type="ORF">ACH3VR_14080</name>
</gene>
<dbReference type="SUPFAM" id="SSF55729">
    <property type="entry name" value="Acyl-CoA N-acyltransferases (Nat)"/>
    <property type="match status" value="1"/>
</dbReference>
<evidence type="ECO:0000313" key="5">
    <source>
        <dbReference type="Proteomes" id="UP001610861"/>
    </source>
</evidence>
<sequence>MRDRQRPRDNICVGGVGDDIGVLFSSRPRPATPTDLPSILALARAEFDDASAVTAHEIAGWVDHKTPTLVVHDDTGDVIGYARAKPNEAFGVSRSAGQTAILAHVAVVPKHRGLGIGRSLQERTIRTLAMLGFSRVFAQVPNELAPWYAGLGWTVHPPGEVVAWVEPPNVQDDELLPSATSRTYAPILCIELLPDYPVLAERWIGDGRPLLNWTLDGRVSPEMLQHRVSKALAELLALEPQLAGRLPQALCDVIIDMDADSPLARTLVTLGR</sequence>
<dbReference type="EC" id="2.3.-.-" evidence="4"/>
<dbReference type="EMBL" id="JBIQWL010000004">
    <property type="protein sequence ID" value="MFH8251496.1"/>
    <property type="molecule type" value="Genomic_DNA"/>
</dbReference>
<dbReference type="CDD" id="cd04301">
    <property type="entry name" value="NAT_SF"/>
    <property type="match status" value="1"/>
</dbReference>
<dbReference type="PANTHER" id="PTHR43877">
    <property type="entry name" value="AMINOALKYLPHOSPHONATE N-ACETYLTRANSFERASE-RELATED-RELATED"/>
    <property type="match status" value="1"/>
</dbReference>
<dbReference type="InterPro" id="IPR016181">
    <property type="entry name" value="Acyl_CoA_acyltransferase"/>
</dbReference>
<evidence type="ECO:0000256" key="2">
    <source>
        <dbReference type="ARBA" id="ARBA00023315"/>
    </source>
</evidence>
<protein>
    <submittedName>
        <fullName evidence="4">GNAT family N-acetyltransferase</fullName>
        <ecNumber evidence="4">2.3.-.-</ecNumber>
    </submittedName>
</protein>
<dbReference type="Proteomes" id="UP001610861">
    <property type="component" value="Unassembled WGS sequence"/>
</dbReference>
<keyword evidence="5" id="KW-1185">Reference proteome</keyword>
<dbReference type="InterPro" id="IPR000182">
    <property type="entry name" value="GNAT_dom"/>
</dbReference>
<comment type="caution">
    <text evidence="4">The sequence shown here is derived from an EMBL/GenBank/DDBJ whole genome shotgun (WGS) entry which is preliminary data.</text>
</comment>